<name>A0A8H5L2T6_9HYPO</name>
<dbReference type="EMBL" id="JAAOAS010000263">
    <property type="protein sequence ID" value="KAF5582710.1"/>
    <property type="molecule type" value="Genomic_DNA"/>
</dbReference>
<dbReference type="OrthoDB" id="5100145at2759"/>
<comment type="caution">
    <text evidence="1">The sequence shown here is derived from an EMBL/GenBank/DDBJ whole genome shotgun (WGS) entry which is preliminary data.</text>
</comment>
<proteinExistence type="predicted"/>
<sequence length="399" mass="44080">MAIDGLLAGLIYLDNTRPSTTDIPNAELRDMAPWQCILDLRVQVKQYWDALTNITQTEDLPGLNSLLKSFPTPVQLYETAIFTFRNISTGSKPDSLENIFAICSLSYVASIYSQRMGKPDTDSIFRDINIWRDSIGDPQNRQLFNDLTQRLWAGGGDMAITSCQTGQSLHSASQPFHDPGYISHQNATMQDISLFSNFPDPCWGGLFDVPGSVPGPNFQMTGTIAGFHPTVLDIPGPQLSSADLRQSAVMTILTSFIANCGDLMDILSGHGVTTIGPHSDVPLKVKSFTQALRQCDCFEDPSARGILAVVDRFAELNYFQNIDEIQDYIIIVGKEILPSGQTLAKVCKAVYSSTDMTMMPQVARRQRADRPSERKLKHANHSACDTPMVSEYRVADDEV</sequence>
<dbReference type="Proteomes" id="UP000546213">
    <property type="component" value="Unassembled WGS sequence"/>
</dbReference>
<reference evidence="1 2" key="1">
    <citation type="submission" date="2020-05" db="EMBL/GenBank/DDBJ databases">
        <title>Identification and distribution of gene clusters putatively required for synthesis of sphingolipid metabolism inhibitors in phylogenetically diverse species of the filamentous fungus Fusarium.</title>
        <authorList>
            <person name="Kim H.-S."/>
            <person name="Busman M."/>
            <person name="Brown D.W."/>
            <person name="Divon H."/>
            <person name="Uhlig S."/>
            <person name="Proctor R.H."/>
        </authorList>
    </citation>
    <scope>NUCLEOTIDE SEQUENCE [LARGE SCALE GENOMIC DNA]</scope>
    <source>
        <strain evidence="1 2">NRRL 36939</strain>
    </source>
</reference>
<gene>
    <name evidence="1" type="ORF">FPCIR_9381</name>
</gene>
<keyword evidence="2" id="KW-1185">Reference proteome</keyword>
<accession>A0A8H5L2T6</accession>
<evidence type="ECO:0000313" key="2">
    <source>
        <dbReference type="Proteomes" id="UP000546213"/>
    </source>
</evidence>
<protein>
    <submittedName>
        <fullName evidence="1">Uncharacterized protein</fullName>
    </submittedName>
</protein>
<evidence type="ECO:0000313" key="1">
    <source>
        <dbReference type="EMBL" id="KAF5582710.1"/>
    </source>
</evidence>
<organism evidence="1 2">
    <name type="scientific">Fusarium pseudocircinatum</name>
    <dbReference type="NCBI Taxonomy" id="56676"/>
    <lineage>
        <taxon>Eukaryota</taxon>
        <taxon>Fungi</taxon>
        <taxon>Dikarya</taxon>
        <taxon>Ascomycota</taxon>
        <taxon>Pezizomycotina</taxon>
        <taxon>Sordariomycetes</taxon>
        <taxon>Hypocreomycetidae</taxon>
        <taxon>Hypocreales</taxon>
        <taxon>Nectriaceae</taxon>
        <taxon>Fusarium</taxon>
        <taxon>Fusarium fujikuroi species complex</taxon>
    </lineage>
</organism>
<dbReference type="AlphaFoldDB" id="A0A8H5L2T6"/>